<keyword evidence="7" id="KW-0493">Microtubule</keyword>
<evidence type="ECO:0000256" key="7">
    <source>
        <dbReference type="RuleBase" id="RU000686"/>
    </source>
</evidence>
<feature type="compositionally biased region" description="Basic and acidic residues" evidence="8">
    <location>
        <begin position="474"/>
        <end position="489"/>
    </location>
</feature>
<dbReference type="STRING" id="597456.A0A0L7R4F1"/>
<protein>
    <recommendedName>
        <fullName evidence="7">Microtubule-associated protein</fullName>
    </recommendedName>
</protein>
<evidence type="ECO:0000256" key="8">
    <source>
        <dbReference type="SAM" id="MobiDB-lite"/>
    </source>
</evidence>
<feature type="compositionally biased region" description="Basic and acidic residues" evidence="8">
    <location>
        <begin position="762"/>
        <end position="771"/>
    </location>
</feature>
<feature type="compositionally biased region" description="Polar residues" evidence="8">
    <location>
        <begin position="560"/>
        <end position="569"/>
    </location>
</feature>
<dbReference type="InterPro" id="IPR001084">
    <property type="entry name" value="MAP_tubulin-bd_rpt"/>
</dbReference>
<organism evidence="10 11">
    <name type="scientific">Habropoda laboriosa</name>
    <dbReference type="NCBI Taxonomy" id="597456"/>
    <lineage>
        <taxon>Eukaryota</taxon>
        <taxon>Metazoa</taxon>
        <taxon>Ecdysozoa</taxon>
        <taxon>Arthropoda</taxon>
        <taxon>Hexapoda</taxon>
        <taxon>Insecta</taxon>
        <taxon>Pterygota</taxon>
        <taxon>Neoptera</taxon>
        <taxon>Endopterygota</taxon>
        <taxon>Hymenoptera</taxon>
        <taxon>Apocrita</taxon>
        <taxon>Aculeata</taxon>
        <taxon>Apoidea</taxon>
        <taxon>Anthophila</taxon>
        <taxon>Apidae</taxon>
        <taxon>Habropoda</taxon>
    </lineage>
</organism>
<dbReference type="Gene3D" id="1.10.238.10">
    <property type="entry name" value="EF-hand"/>
    <property type="match status" value="2"/>
</dbReference>
<feature type="compositionally biased region" description="Polar residues" evidence="8">
    <location>
        <begin position="538"/>
        <end position="552"/>
    </location>
</feature>
<keyword evidence="11" id="KW-1185">Reference proteome</keyword>
<accession>A0A0L7R4F1</accession>
<dbReference type="PROSITE" id="PS00229">
    <property type="entry name" value="TAU_MAP_1"/>
    <property type="match status" value="2"/>
</dbReference>
<feature type="compositionally biased region" description="Basic and acidic residues" evidence="8">
    <location>
        <begin position="630"/>
        <end position="647"/>
    </location>
</feature>
<evidence type="ECO:0000313" key="11">
    <source>
        <dbReference type="Proteomes" id="UP000053825"/>
    </source>
</evidence>
<feature type="compositionally biased region" description="Basic and acidic residues" evidence="8">
    <location>
        <begin position="968"/>
        <end position="987"/>
    </location>
</feature>
<proteinExistence type="predicted"/>
<name>A0A0L7R4F1_9HYME</name>
<evidence type="ECO:0000256" key="1">
    <source>
        <dbReference type="ARBA" id="ARBA00004245"/>
    </source>
</evidence>
<reference evidence="10 11" key="1">
    <citation type="submission" date="2015-07" db="EMBL/GenBank/DDBJ databases">
        <title>The genome of Habropoda laboriosa.</title>
        <authorList>
            <person name="Pan H."/>
            <person name="Kapheim K."/>
        </authorList>
    </citation>
    <scope>NUCLEOTIDE SEQUENCE [LARGE SCALE GENOMIC DNA]</scope>
    <source>
        <strain evidence="10">0110345459</strain>
    </source>
</reference>
<feature type="compositionally biased region" description="Basic and acidic residues" evidence="8">
    <location>
        <begin position="898"/>
        <end position="925"/>
    </location>
</feature>
<gene>
    <name evidence="10" type="ORF">WH47_10219</name>
</gene>
<dbReference type="PROSITE" id="PS51491">
    <property type="entry name" value="TAU_MAP_2"/>
    <property type="match status" value="3"/>
</dbReference>
<feature type="region of interest" description="Disordered" evidence="8">
    <location>
        <begin position="526"/>
        <end position="847"/>
    </location>
</feature>
<evidence type="ECO:0000259" key="9">
    <source>
        <dbReference type="PROSITE" id="PS50222"/>
    </source>
</evidence>
<feature type="compositionally biased region" description="Polar residues" evidence="8">
    <location>
        <begin position="603"/>
        <end position="625"/>
    </location>
</feature>
<dbReference type="PROSITE" id="PS00018">
    <property type="entry name" value="EF_HAND_1"/>
    <property type="match status" value="1"/>
</dbReference>
<feature type="compositionally biased region" description="Low complexity" evidence="8">
    <location>
        <begin position="650"/>
        <end position="666"/>
    </location>
</feature>
<evidence type="ECO:0000256" key="6">
    <source>
        <dbReference type="ARBA" id="ARBA00023212"/>
    </source>
</evidence>
<dbReference type="PROSITE" id="PS50222">
    <property type="entry name" value="EF_HAND_2"/>
    <property type="match status" value="1"/>
</dbReference>
<dbReference type="InterPro" id="IPR027324">
    <property type="entry name" value="MAP2/MAP4/Tau"/>
</dbReference>
<dbReference type="AlphaFoldDB" id="A0A0L7R4F1"/>
<feature type="compositionally biased region" description="Low complexity" evidence="8">
    <location>
        <begin position="1190"/>
        <end position="1199"/>
    </location>
</feature>
<feature type="compositionally biased region" description="Basic and acidic residues" evidence="8">
    <location>
        <begin position="425"/>
        <end position="444"/>
    </location>
</feature>
<keyword evidence="6 7" id="KW-0206">Cytoskeleton</keyword>
<feature type="region of interest" description="Disordered" evidence="8">
    <location>
        <begin position="284"/>
        <end position="310"/>
    </location>
</feature>
<feature type="compositionally biased region" description="Polar residues" evidence="8">
    <location>
        <begin position="1096"/>
        <end position="1109"/>
    </location>
</feature>
<sequence>AEFAFSIYDADGTNVIDAVDLGSVLRALNLNPTNATIEKLGGTKKRGEKLMKLDEFLPIYSQCKKDKEQGCYEDFVECLKLYDKQENGTMLAAELSHTLLSLGERLSDPEVEQCLKDCMDAEDEDGFIPYGQEHSKSSTENMTDVQVNPSKDEANSNLQQNDDIAQRTGKSVDAGISDRHRKVKTNTTLSPDIRTGTQGPIGSPRQPVNNGSVTKLRPGRPPVQIRFDSHSPGGLSGPTGQFVQQRPYGPIKPPPGGSFPRKPLQQSPNSPIVLNPCFAPSPVQRAGLQIGPRPPHPGNYQAQQFQGNVHRPQQPRLEYQNTRQQLRPESPEIAQRQLKRNESWLNIPQQSLPSKREDKKSALPRPVVDKMANVDDSKKHQQIENTSSKEEIELSKNVENDDDDDVVMDGKKSPRTNDGVTCQKELTETKSSKQESTETVKRPETATINGKIDKPAAPKEAANEKVSDISADLNNKKSVEDSNVKECNDRLSSAKSQGKVEETSLDKVETLEESAKKLVDAVHQDYENEKLNKENARRLSTQAEVNSSTTSATKEDKTVTSDSKNASTEQSDKQSEKSDVEENEHKLNVSPTSPEKVHDTVPPTEQNGDNTNSQIDENSSKSSETACEGNKTEKSPEEGVKGFDNGEQRSLVSPSQSPQSSVSPQLTKSSTDVEKLTDNEKKETVTVEKDDGKKTPESERLETCKTAVERVPTPAKMDERSEKKFSIPEIENGGVMNESAQSNAQPTTNGVADSPTKKSPSKSKDVDKRSTAESPIKSPSKSVKSLPRTPDTPSSTGGQEKKKLPMNKIQVGAAPSPNLKTVRSKIGSLDNASYKPGGGKVKIENRKLDFSKAQPKIAAKNEKYTPSGGDKKIAQVKLQWNAKPKVGSLDNATYKPGGGDKKIETVKLDFKDKAKPKVGSKDNAKHVPGGGSIKSSTTPPKTPQDTNNDIQTQKIDIKAESKIGSLDNVKHKPGGGDKKIFNDKDYLRQTGSNVESLNGSGSQVKSTEEIDPFTEQTKDDSPQPPPTTPTKAQNLSSQSSMVTPKAVRSSLAKSPETIGLKKGLSPSKILKVEDEIKRNLNSEDKNVTKDKIPKSPTASHSLDNLQLKSPENKTARSSISPHTFNNSELKDLEVEIAESPTSLSSPNSPPPKSPEHKTTNLPNPPRSSHGPQLKSPSKSSSHTSKKLSPKKLQLPKLAPSPTPQRTTAVSEAHAKINLPKLIERVAH</sequence>
<dbReference type="Pfam" id="PF00418">
    <property type="entry name" value="Tubulin-binding"/>
    <property type="match status" value="4"/>
</dbReference>
<dbReference type="FunFam" id="1.10.238.10:FF:000001">
    <property type="entry name" value="Calmodulin 1"/>
    <property type="match status" value="1"/>
</dbReference>
<feature type="compositionally biased region" description="Polar residues" evidence="8">
    <location>
        <begin position="343"/>
        <end position="353"/>
    </location>
</feature>
<dbReference type="GO" id="GO:0008017">
    <property type="term" value="F:microtubule binding"/>
    <property type="evidence" value="ECO:0007669"/>
    <property type="project" value="InterPro"/>
</dbReference>
<dbReference type="PANTHER" id="PTHR11501">
    <property type="entry name" value="MICROTUBULE-ASSOCIATED PROTEIN"/>
    <property type="match status" value="1"/>
</dbReference>
<feature type="region of interest" description="Disordered" evidence="8">
    <location>
        <begin position="887"/>
        <end position="1227"/>
    </location>
</feature>
<feature type="region of interest" description="Disordered" evidence="8">
    <location>
        <begin position="125"/>
        <end position="221"/>
    </location>
</feature>
<feature type="compositionally biased region" description="Polar residues" evidence="8">
    <location>
        <begin position="989"/>
        <end position="1005"/>
    </location>
</feature>
<feature type="compositionally biased region" description="Basic and acidic residues" evidence="8">
    <location>
        <begin position="451"/>
        <end position="467"/>
    </location>
</feature>
<keyword evidence="4" id="KW-0677">Repeat</keyword>
<feature type="compositionally biased region" description="Basic and acidic residues" evidence="8">
    <location>
        <begin position="671"/>
        <end position="703"/>
    </location>
</feature>
<dbReference type="SUPFAM" id="SSF47473">
    <property type="entry name" value="EF-hand"/>
    <property type="match status" value="1"/>
</dbReference>
<evidence type="ECO:0000256" key="2">
    <source>
        <dbReference type="ARBA" id="ARBA00022490"/>
    </source>
</evidence>
<feature type="compositionally biased region" description="Polar residues" evidence="8">
    <location>
        <begin position="1115"/>
        <end position="1127"/>
    </location>
</feature>
<evidence type="ECO:0000256" key="4">
    <source>
        <dbReference type="ARBA" id="ARBA00022737"/>
    </source>
</evidence>
<feature type="compositionally biased region" description="Polar residues" evidence="8">
    <location>
        <begin position="1032"/>
        <end position="1042"/>
    </location>
</feature>
<feature type="compositionally biased region" description="Basic and acidic residues" evidence="8">
    <location>
        <begin position="372"/>
        <end position="399"/>
    </location>
</feature>
<feature type="region of interest" description="Disordered" evidence="8">
    <location>
        <begin position="248"/>
        <end position="270"/>
    </location>
</feature>
<feature type="compositionally biased region" description="Low complexity" evidence="8">
    <location>
        <begin position="774"/>
        <end position="787"/>
    </location>
</feature>
<feature type="region of interest" description="Disordered" evidence="8">
    <location>
        <begin position="339"/>
        <end position="506"/>
    </location>
</feature>
<comment type="subcellular location">
    <subcellularLocation>
        <location evidence="1 7">Cytoplasm</location>
        <location evidence="1 7">Cytoskeleton</location>
    </subcellularLocation>
</comment>
<feature type="compositionally biased region" description="Low complexity" evidence="8">
    <location>
        <begin position="1171"/>
        <end position="1182"/>
    </location>
</feature>
<keyword evidence="2 7" id="KW-0963">Cytoplasm</keyword>
<dbReference type="InterPro" id="IPR002048">
    <property type="entry name" value="EF_hand_dom"/>
</dbReference>
<evidence type="ECO:0000256" key="3">
    <source>
        <dbReference type="ARBA" id="ARBA00022553"/>
    </source>
</evidence>
<feature type="compositionally biased region" description="Polar residues" evidence="8">
    <location>
        <begin position="138"/>
        <end position="163"/>
    </location>
</feature>
<dbReference type="PANTHER" id="PTHR11501:SF18">
    <property type="entry name" value="MICROTUBULE-ASSOCIATED PROTEIN"/>
    <property type="match status" value="1"/>
</dbReference>
<dbReference type="InterPro" id="IPR018247">
    <property type="entry name" value="EF_Hand_1_Ca_BS"/>
</dbReference>
<feature type="compositionally biased region" description="Basic and acidic residues" evidence="8">
    <location>
        <begin position="526"/>
        <end position="537"/>
    </location>
</feature>
<dbReference type="GO" id="GO:0031175">
    <property type="term" value="P:neuron projection development"/>
    <property type="evidence" value="ECO:0007669"/>
    <property type="project" value="TreeGrafter"/>
</dbReference>
<feature type="compositionally biased region" description="Polar residues" evidence="8">
    <location>
        <begin position="738"/>
        <end position="751"/>
    </location>
</feature>
<dbReference type="OrthoDB" id="9378527at2759"/>
<dbReference type="InterPro" id="IPR011992">
    <property type="entry name" value="EF-hand-dom_pair"/>
</dbReference>
<dbReference type="EMBL" id="KQ414657">
    <property type="protein sequence ID" value="KOC65757.1"/>
    <property type="molecule type" value="Genomic_DNA"/>
</dbReference>
<feature type="non-terminal residue" evidence="10">
    <location>
        <position position="1"/>
    </location>
</feature>
<feature type="compositionally biased region" description="Polar residues" evidence="8">
    <location>
        <begin position="933"/>
        <end position="954"/>
    </location>
</feature>
<keyword evidence="3" id="KW-0597">Phosphoprotein</keyword>
<feature type="compositionally biased region" description="Polar residues" evidence="8">
    <location>
        <begin position="185"/>
        <end position="213"/>
    </location>
</feature>
<dbReference type="Proteomes" id="UP000053825">
    <property type="component" value="Unassembled WGS sequence"/>
</dbReference>
<feature type="compositionally biased region" description="Basic and acidic residues" evidence="8">
    <location>
        <begin position="1070"/>
        <end position="1093"/>
    </location>
</feature>
<keyword evidence="5" id="KW-0106">Calcium</keyword>
<dbReference type="GO" id="GO:0005509">
    <property type="term" value="F:calcium ion binding"/>
    <property type="evidence" value="ECO:0007669"/>
    <property type="project" value="InterPro"/>
</dbReference>
<evidence type="ECO:0000313" key="10">
    <source>
        <dbReference type="EMBL" id="KOC65757.1"/>
    </source>
</evidence>
<feature type="compositionally biased region" description="Basic and acidic residues" evidence="8">
    <location>
        <begin position="716"/>
        <end position="726"/>
    </location>
</feature>
<evidence type="ECO:0000256" key="5">
    <source>
        <dbReference type="ARBA" id="ARBA00022837"/>
    </source>
</evidence>
<feature type="domain" description="EF-hand" evidence="9">
    <location>
        <begin position="1"/>
        <end position="31"/>
    </location>
</feature>
<feature type="compositionally biased region" description="Basic and acidic residues" evidence="8">
    <location>
        <begin position="570"/>
        <end position="587"/>
    </location>
</feature>
<dbReference type="GO" id="GO:0000226">
    <property type="term" value="P:microtubule cytoskeleton organization"/>
    <property type="evidence" value="ECO:0007669"/>
    <property type="project" value="TreeGrafter"/>
</dbReference>
<dbReference type="GO" id="GO:0043005">
    <property type="term" value="C:neuron projection"/>
    <property type="evidence" value="ECO:0007669"/>
    <property type="project" value="TreeGrafter"/>
</dbReference>
<dbReference type="GO" id="GO:0005874">
    <property type="term" value="C:microtubule"/>
    <property type="evidence" value="ECO:0007669"/>
    <property type="project" value="UniProtKB-KW"/>
</dbReference>